<evidence type="ECO:0000313" key="1">
    <source>
        <dbReference type="EMBL" id="TGY74985.1"/>
    </source>
</evidence>
<protein>
    <recommendedName>
        <fullName evidence="3">DUF1566 domain-containing protein</fullName>
    </recommendedName>
</protein>
<evidence type="ECO:0008006" key="3">
    <source>
        <dbReference type="Google" id="ProtNLM"/>
    </source>
</evidence>
<evidence type="ECO:0000313" key="2">
    <source>
        <dbReference type="Proteomes" id="UP000306630"/>
    </source>
</evidence>
<gene>
    <name evidence="1" type="ORF">E5333_04985</name>
</gene>
<organism evidence="1 2">
    <name type="scientific">Muribaculum intestinale</name>
    <dbReference type="NCBI Taxonomy" id="1796646"/>
    <lineage>
        <taxon>Bacteria</taxon>
        <taxon>Pseudomonadati</taxon>
        <taxon>Bacteroidota</taxon>
        <taxon>Bacteroidia</taxon>
        <taxon>Bacteroidales</taxon>
        <taxon>Muribaculaceae</taxon>
        <taxon>Muribaculum</taxon>
    </lineage>
</organism>
<sequence length="258" mass="27344">MAIKKTKKLSAQTATTTVATGEKFAKVDANGKVTLIDLASLKTALLGGIDTRAILDNVFIMYHRKRDNYPVLSAPNAWKALQDAGEVADGVAVMDGGHLLVVAPTCSPGTLPWSSANIIGGGFSSTDRIGVISDFNGQNNTSSIISKSTSSAVTNTTAYAPGFCNAYSRVNANGEGLTAGKWWMPSVGEMLLIFANLRKINYCLSLISGAVLIADLWHWTSSEYNSSNGWYVTIGEGVISTNQKSALGKVRPVSAFTR</sequence>
<dbReference type="EMBL" id="SRYD01000015">
    <property type="protein sequence ID" value="TGY74985.1"/>
    <property type="molecule type" value="Genomic_DNA"/>
</dbReference>
<reference evidence="1 2" key="1">
    <citation type="submission" date="2019-04" db="EMBL/GenBank/DDBJ databases">
        <title>Microbes associate with the intestines of laboratory mice.</title>
        <authorList>
            <person name="Navarre W."/>
            <person name="Wong E."/>
            <person name="Huang K."/>
            <person name="Tropini C."/>
            <person name="Ng K."/>
            <person name="Yu B."/>
        </authorList>
    </citation>
    <scope>NUCLEOTIDE SEQUENCE [LARGE SCALE GENOMIC DNA]</scope>
    <source>
        <strain evidence="1 2">NM06_A21</strain>
    </source>
</reference>
<proteinExistence type="predicted"/>
<dbReference type="Proteomes" id="UP000306630">
    <property type="component" value="Unassembled WGS sequence"/>
</dbReference>
<accession>A0A4S2FZN7</accession>
<dbReference type="RefSeq" id="WP_135992967.1">
    <property type="nucleotide sequence ID" value="NZ_CAOSYS010000035.1"/>
</dbReference>
<name>A0A4S2FZN7_9BACT</name>
<comment type="caution">
    <text evidence="1">The sequence shown here is derived from an EMBL/GenBank/DDBJ whole genome shotgun (WGS) entry which is preliminary data.</text>
</comment>
<dbReference type="AlphaFoldDB" id="A0A4S2FZN7"/>